<gene>
    <name evidence="3" type="primary">LOC100904094</name>
</gene>
<dbReference type="RefSeq" id="XP_003745817.1">
    <property type="nucleotide sequence ID" value="XM_003745769.1"/>
</dbReference>
<evidence type="ECO:0000313" key="3">
    <source>
        <dbReference type="RefSeq" id="XP_003745817.1"/>
    </source>
</evidence>
<dbReference type="Pfam" id="PF03096">
    <property type="entry name" value="Ndr"/>
    <property type="match status" value="1"/>
</dbReference>
<dbReference type="Gene3D" id="3.40.50.1820">
    <property type="entry name" value="alpha/beta hydrolase"/>
    <property type="match status" value="1"/>
</dbReference>
<name>A0AAJ6VZ58_9ACAR</name>
<organism evidence="2 3">
    <name type="scientific">Galendromus occidentalis</name>
    <name type="common">western predatory mite</name>
    <dbReference type="NCBI Taxonomy" id="34638"/>
    <lineage>
        <taxon>Eukaryota</taxon>
        <taxon>Metazoa</taxon>
        <taxon>Ecdysozoa</taxon>
        <taxon>Arthropoda</taxon>
        <taxon>Chelicerata</taxon>
        <taxon>Arachnida</taxon>
        <taxon>Acari</taxon>
        <taxon>Parasitiformes</taxon>
        <taxon>Mesostigmata</taxon>
        <taxon>Gamasina</taxon>
        <taxon>Phytoseioidea</taxon>
        <taxon>Phytoseiidae</taxon>
        <taxon>Typhlodrominae</taxon>
        <taxon>Galendromus</taxon>
    </lineage>
</organism>
<evidence type="ECO:0000313" key="2">
    <source>
        <dbReference type="Proteomes" id="UP000694867"/>
    </source>
</evidence>
<dbReference type="Proteomes" id="UP000694867">
    <property type="component" value="Unplaced"/>
</dbReference>
<comment type="similarity">
    <text evidence="1">Belongs to the NDRG family.</text>
</comment>
<reference evidence="3" key="1">
    <citation type="submission" date="2025-08" db="UniProtKB">
        <authorList>
            <consortium name="RefSeq"/>
        </authorList>
    </citation>
    <scope>IDENTIFICATION</scope>
</reference>
<dbReference type="KEGG" id="goe:100904094"/>
<protein>
    <submittedName>
        <fullName evidence="3">Uncharacterized protein LOC100904094 isoform X1</fullName>
    </submittedName>
</protein>
<sequence length="133" mass="14992">MAFNQASAEIERFGLTDMAEEILFRYFCGELDSSCYKELVAAFVHKFKQQHPTNLSEFVRAFAKRKTLNLELKTPTLAVYGGASPNANQTRRNLARFPCVRPFQIANCTLPLAEAPHQVAMEMTNFLKNISGT</sequence>
<proteinExistence type="inferred from homology"/>
<evidence type="ECO:0000256" key="1">
    <source>
        <dbReference type="ARBA" id="ARBA00005598"/>
    </source>
</evidence>
<accession>A0AAJ6VZ58</accession>
<keyword evidence="2" id="KW-1185">Reference proteome</keyword>
<dbReference type="InterPro" id="IPR004142">
    <property type="entry name" value="NDRG"/>
</dbReference>
<dbReference type="InterPro" id="IPR029058">
    <property type="entry name" value="AB_hydrolase_fold"/>
</dbReference>
<dbReference type="AlphaFoldDB" id="A0AAJ6VZ58"/>
<dbReference type="GeneID" id="100904094"/>